<dbReference type="PANTHER" id="PTHR43511">
    <property type="match status" value="1"/>
</dbReference>
<name>A0A5D2SVX9_GOSMU</name>
<reference evidence="6 7" key="1">
    <citation type="submission" date="2019-07" db="EMBL/GenBank/DDBJ databases">
        <title>WGS assembly of Gossypium mustelinum.</title>
        <authorList>
            <person name="Chen Z.J."/>
            <person name="Sreedasyam A."/>
            <person name="Ando A."/>
            <person name="Song Q."/>
            <person name="De L."/>
            <person name="Hulse-Kemp A."/>
            <person name="Ding M."/>
            <person name="Ye W."/>
            <person name="Kirkbride R."/>
            <person name="Jenkins J."/>
            <person name="Plott C."/>
            <person name="Lovell J."/>
            <person name="Lin Y.-M."/>
            <person name="Vaughn R."/>
            <person name="Liu B."/>
            <person name="Li W."/>
            <person name="Simpson S."/>
            <person name="Scheffler B."/>
            <person name="Saski C."/>
            <person name="Grover C."/>
            <person name="Hu G."/>
            <person name="Conover J."/>
            <person name="Carlson J."/>
            <person name="Shu S."/>
            <person name="Boston L."/>
            <person name="Williams M."/>
            <person name="Peterson D."/>
            <person name="Mcgee K."/>
            <person name="Jones D."/>
            <person name="Wendel J."/>
            <person name="Stelly D."/>
            <person name="Grimwood J."/>
            <person name="Schmutz J."/>
        </authorList>
    </citation>
    <scope>NUCLEOTIDE SEQUENCE [LARGE SCALE GENOMIC DNA]</scope>
    <source>
        <strain evidence="6">1408120.09</strain>
    </source>
</reference>
<sequence>MVVTSFLRSSWRPYFLINCSLKMNLRLLKMILDPQNIHRLKDSRFPLNILDKIVSGAVHDCLYKSPLKLKQQLVYEFGRYINSCALSGEIPSAFAKLKELRTVDQIESTSESECSASDEVLVVPYDNLAPMSCADITESKQLLEKLVVVKYNGALGKNMGFGGPEWGLENTIKGKTSDMVIPSQAVAS</sequence>
<dbReference type="EC" id="2.7.7.9" evidence="2"/>
<evidence type="ECO:0000256" key="5">
    <source>
        <dbReference type="ARBA" id="ARBA00048128"/>
    </source>
</evidence>
<evidence type="ECO:0000313" key="7">
    <source>
        <dbReference type="Proteomes" id="UP000323597"/>
    </source>
</evidence>
<keyword evidence="3" id="KW-0808">Transferase</keyword>
<evidence type="ECO:0000256" key="4">
    <source>
        <dbReference type="ARBA" id="ARBA00022695"/>
    </source>
</evidence>
<dbReference type="InterPro" id="IPR029044">
    <property type="entry name" value="Nucleotide-diphossugar_trans"/>
</dbReference>
<accession>A0A5D2SVX9</accession>
<evidence type="ECO:0000256" key="1">
    <source>
        <dbReference type="ARBA" id="ARBA00010401"/>
    </source>
</evidence>
<organism evidence="6 7">
    <name type="scientific">Gossypium mustelinum</name>
    <name type="common">Cotton</name>
    <name type="synonym">Gossypium caicoense</name>
    <dbReference type="NCBI Taxonomy" id="34275"/>
    <lineage>
        <taxon>Eukaryota</taxon>
        <taxon>Viridiplantae</taxon>
        <taxon>Streptophyta</taxon>
        <taxon>Embryophyta</taxon>
        <taxon>Tracheophyta</taxon>
        <taxon>Spermatophyta</taxon>
        <taxon>Magnoliopsida</taxon>
        <taxon>eudicotyledons</taxon>
        <taxon>Gunneridae</taxon>
        <taxon>Pentapetalae</taxon>
        <taxon>rosids</taxon>
        <taxon>malvids</taxon>
        <taxon>Malvales</taxon>
        <taxon>Malvaceae</taxon>
        <taxon>Malvoideae</taxon>
        <taxon>Gossypium</taxon>
    </lineage>
</organism>
<dbReference type="Proteomes" id="UP000323597">
    <property type="component" value="Chromosome D11"/>
</dbReference>
<dbReference type="AlphaFoldDB" id="A0A5D2SVX9"/>
<keyword evidence="4" id="KW-0548">Nucleotidyltransferase</keyword>
<dbReference type="InterPro" id="IPR002618">
    <property type="entry name" value="UDPGP_fam"/>
</dbReference>
<dbReference type="GO" id="GO:0006011">
    <property type="term" value="P:UDP-alpha-D-glucose metabolic process"/>
    <property type="evidence" value="ECO:0007669"/>
    <property type="project" value="InterPro"/>
</dbReference>
<dbReference type="InterPro" id="IPR016267">
    <property type="entry name" value="UDPGP_trans"/>
</dbReference>
<evidence type="ECO:0000256" key="2">
    <source>
        <dbReference type="ARBA" id="ARBA00012415"/>
    </source>
</evidence>
<comment type="similarity">
    <text evidence="1">Belongs to the UDPGP type 1 family.</text>
</comment>
<keyword evidence="7" id="KW-1185">Reference proteome</keyword>
<proteinExistence type="inferred from homology"/>
<evidence type="ECO:0000313" key="6">
    <source>
        <dbReference type="EMBL" id="TYI57077.1"/>
    </source>
</evidence>
<dbReference type="GO" id="GO:0003983">
    <property type="term" value="F:UTP:glucose-1-phosphate uridylyltransferase activity"/>
    <property type="evidence" value="ECO:0007669"/>
    <property type="project" value="UniProtKB-EC"/>
</dbReference>
<comment type="catalytic activity">
    <reaction evidence="5">
        <text>alpha-D-glucose 1-phosphate + UTP + H(+) = UDP-alpha-D-glucose + diphosphate</text>
        <dbReference type="Rhea" id="RHEA:19889"/>
        <dbReference type="ChEBI" id="CHEBI:15378"/>
        <dbReference type="ChEBI" id="CHEBI:33019"/>
        <dbReference type="ChEBI" id="CHEBI:46398"/>
        <dbReference type="ChEBI" id="CHEBI:58601"/>
        <dbReference type="ChEBI" id="CHEBI:58885"/>
        <dbReference type="EC" id="2.7.7.9"/>
    </reaction>
</comment>
<dbReference type="EMBL" id="CM017659">
    <property type="protein sequence ID" value="TYI57077.1"/>
    <property type="molecule type" value="Genomic_DNA"/>
</dbReference>
<dbReference type="Gene3D" id="3.90.550.10">
    <property type="entry name" value="Spore Coat Polysaccharide Biosynthesis Protein SpsA, Chain A"/>
    <property type="match status" value="1"/>
</dbReference>
<gene>
    <name evidence="6" type="ORF">E1A91_D11G254300v1</name>
</gene>
<evidence type="ECO:0000256" key="3">
    <source>
        <dbReference type="ARBA" id="ARBA00022679"/>
    </source>
</evidence>
<dbReference type="Pfam" id="PF01704">
    <property type="entry name" value="UDPGP"/>
    <property type="match status" value="1"/>
</dbReference>
<protein>
    <recommendedName>
        <fullName evidence="2">UTP--glucose-1-phosphate uridylyltransferase</fullName>
        <ecNumber evidence="2">2.7.7.9</ecNumber>
    </recommendedName>
</protein>